<evidence type="ECO:0000256" key="1">
    <source>
        <dbReference type="SAM" id="Coils"/>
    </source>
</evidence>
<feature type="region of interest" description="Disordered" evidence="2">
    <location>
        <begin position="237"/>
        <end position="264"/>
    </location>
</feature>
<reference evidence="4 5" key="1">
    <citation type="submission" date="2019-09" db="EMBL/GenBank/DDBJ databases">
        <title>Phylogeny of genus Pseudoclavibacter and closely related genus.</title>
        <authorList>
            <person name="Li Y."/>
        </authorList>
    </citation>
    <scope>NUCLEOTIDE SEQUENCE [LARGE SCALE GENOMIC DNA]</scope>
    <source>
        <strain evidence="4 5">DSM 23821</strain>
    </source>
</reference>
<dbReference type="Proteomes" id="UP000467240">
    <property type="component" value="Unassembled WGS sequence"/>
</dbReference>
<dbReference type="OrthoDB" id="5126350at2"/>
<evidence type="ECO:0000256" key="2">
    <source>
        <dbReference type="SAM" id="MobiDB-lite"/>
    </source>
</evidence>
<feature type="transmembrane region" description="Helical" evidence="3">
    <location>
        <begin position="121"/>
        <end position="140"/>
    </location>
</feature>
<feature type="compositionally biased region" description="Low complexity" evidence="2">
    <location>
        <begin position="183"/>
        <end position="200"/>
    </location>
</feature>
<organism evidence="4 5">
    <name type="scientific">Pseudoclavibacter chungangensis</name>
    <dbReference type="NCBI Taxonomy" id="587635"/>
    <lineage>
        <taxon>Bacteria</taxon>
        <taxon>Bacillati</taxon>
        <taxon>Actinomycetota</taxon>
        <taxon>Actinomycetes</taxon>
        <taxon>Micrococcales</taxon>
        <taxon>Microbacteriaceae</taxon>
        <taxon>Pseudoclavibacter</taxon>
    </lineage>
</organism>
<evidence type="ECO:0008006" key="6">
    <source>
        <dbReference type="Google" id="ProtNLM"/>
    </source>
</evidence>
<evidence type="ECO:0000256" key="3">
    <source>
        <dbReference type="SAM" id="Phobius"/>
    </source>
</evidence>
<name>A0A7J5C0W7_9MICO</name>
<protein>
    <recommendedName>
        <fullName evidence="6">Large exoprotein</fullName>
    </recommendedName>
</protein>
<dbReference type="EMBL" id="WBJZ01000003">
    <property type="protein sequence ID" value="KAB1660408.1"/>
    <property type="molecule type" value="Genomic_DNA"/>
</dbReference>
<evidence type="ECO:0000313" key="5">
    <source>
        <dbReference type="Proteomes" id="UP000467240"/>
    </source>
</evidence>
<keyword evidence="3" id="KW-0812">Transmembrane</keyword>
<evidence type="ECO:0000313" key="4">
    <source>
        <dbReference type="EMBL" id="KAB1660408.1"/>
    </source>
</evidence>
<gene>
    <name evidence="4" type="ORF">F8O01_03550</name>
</gene>
<dbReference type="AlphaFoldDB" id="A0A7J5C0W7"/>
<feature type="transmembrane region" description="Helical" evidence="3">
    <location>
        <begin position="6"/>
        <end position="27"/>
    </location>
</feature>
<feature type="region of interest" description="Disordered" evidence="2">
    <location>
        <begin position="182"/>
        <end position="205"/>
    </location>
</feature>
<feature type="transmembrane region" description="Helical" evidence="3">
    <location>
        <begin position="146"/>
        <end position="164"/>
    </location>
</feature>
<feature type="coiled-coil region" evidence="1">
    <location>
        <begin position="68"/>
        <end position="95"/>
    </location>
</feature>
<dbReference type="RefSeq" id="WP_158039508.1">
    <property type="nucleotide sequence ID" value="NZ_JACCFV010000001.1"/>
</dbReference>
<proteinExistence type="predicted"/>
<keyword evidence="3" id="KW-0472">Membrane</keyword>
<accession>A0A7J5C0W7</accession>
<keyword evidence="3" id="KW-1133">Transmembrane helix</keyword>
<comment type="caution">
    <text evidence="4">The sequence shown here is derived from an EMBL/GenBank/DDBJ whole genome shotgun (WGS) entry which is preliminary data.</text>
</comment>
<keyword evidence="1" id="KW-0175">Coiled coil</keyword>
<keyword evidence="5" id="KW-1185">Reference proteome</keyword>
<sequence>MEFGGASSIVLLLAVGLWTAYFVPSWVRRRNYLATERNAVRLQQALRALAETAEVPDAIRVTTSGRDVAEQRRKLKRARSAAEQAERARVVAAERSLPVVPAPRNESDRARQAKATRRGRLVSTTVLVAGAIVAGVGVQIGLTVGTWWPTVGGTIAVLAGLAALQRLARVANAQRLAAERQVASASTSSRRAAAAPSPTAVTEPIDLEPVASATPVASPSVSQPGWVPVSVPRPLYLGRSNVDDDATEPGPDGGPGGGVKDESFGPSQLEALRAAARASEQAIRDAHRQDGVITFGTPRVARASDAPRASVDQVDTMPIERAAAAGATVIEPIAVPEGALVSRSDARSAWARMGVVAEEDLEAQASFIGRRRAG</sequence>